<evidence type="ECO:0000313" key="10">
    <source>
        <dbReference type="EMBL" id="KAF2151041.1"/>
    </source>
</evidence>
<dbReference type="PANTHER" id="PTHR46030">
    <property type="entry name" value="ALPHA-KETOGLUTARATE-DEPENDENT DIOXYGENASE ALKB HOMOLOG 6"/>
    <property type="match status" value="1"/>
</dbReference>
<reference evidence="10" key="1">
    <citation type="journal article" date="2020" name="Stud. Mycol.">
        <title>101 Dothideomycetes genomes: a test case for predicting lifestyles and emergence of pathogens.</title>
        <authorList>
            <person name="Haridas S."/>
            <person name="Albert R."/>
            <person name="Binder M."/>
            <person name="Bloem J."/>
            <person name="Labutti K."/>
            <person name="Salamov A."/>
            <person name="Andreopoulos B."/>
            <person name="Baker S."/>
            <person name="Barry K."/>
            <person name="Bills G."/>
            <person name="Bluhm B."/>
            <person name="Cannon C."/>
            <person name="Castanera R."/>
            <person name="Culley D."/>
            <person name="Daum C."/>
            <person name="Ezra D."/>
            <person name="Gonzalez J."/>
            <person name="Henrissat B."/>
            <person name="Kuo A."/>
            <person name="Liang C."/>
            <person name="Lipzen A."/>
            <person name="Lutzoni F."/>
            <person name="Magnuson J."/>
            <person name="Mondo S."/>
            <person name="Nolan M."/>
            <person name="Ohm R."/>
            <person name="Pangilinan J."/>
            <person name="Park H.-J."/>
            <person name="Ramirez L."/>
            <person name="Alfaro M."/>
            <person name="Sun H."/>
            <person name="Tritt A."/>
            <person name="Yoshinaga Y."/>
            <person name="Zwiers L.-H."/>
            <person name="Turgeon B."/>
            <person name="Goodwin S."/>
            <person name="Spatafora J."/>
            <person name="Crous P."/>
            <person name="Grigoriev I."/>
        </authorList>
    </citation>
    <scope>NUCLEOTIDE SEQUENCE</scope>
    <source>
        <strain evidence="10">CBS 260.36</strain>
    </source>
</reference>
<evidence type="ECO:0000313" key="11">
    <source>
        <dbReference type="Proteomes" id="UP000799439"/>
    </source>
</evidence>
<comment type="similarity">
    <text evidence="2">Belongs to the alkB family.</text>
</comment>
<evidence type="ECO:0000256" key="1">
    <source>
        <dbReference type="ARBA" id="ARBA00004123"/>
    </source>
</evidence>
<evidence type="ECO:0000256" key="5">
    <source>
        <dbReference type="ARBA" id="ARBA00023002"/>
    </source>
</evidence>
<comment type="similarity">
    <text evidence="8">Belongs to the iron/ascorbate-dependent oxidoreductase family.</text>
</comment>
<evidence type="ECO:0000256" key="3">
    <source>
        <dbReference type="ARBA" id="ARBA00022723"/>
    </source>
</evidence>
<comment type="subcellular location">
    <subcellularLocation>
        <location evidence="1">Nucleus</location>
    </subcellularLocation>
</comment>
<comment type="caution">
    <text evidence="10">The sequence shown here is derived from an EMBL/GenBank/DDBJ whole genome shotgun (WGS) entry which is preliminary data.</text>
</comment>
<dbReference type="Proteomes" id="UP000799439">
    <property type="component" value="Unassembled WGS sequence"/>
</dbReference>
<evidence type="ECO:0000256" key="7">
    <source>
        <dbReference type="ARBA" id="ARBA00023242"/>
    </source>
</evidence>
<accession>A0A9P4IYK3</accession>
<dbReference type="EMBL" id="ML996088">
    <property type="protein sequence ID" value="KAF2151041.1"/>
    <property type="molecule type" value="Genomic_DNA"/>
</dbReference>
<dbReference type="Gene3D" id="2.60.120.590">
    <property type="entry name" value="Alpha-ketoglutarate-dependent dioxygenase AlkB-like"/>
    <property type="match status" value="1"/>
</dbReference>
<keyword evidence="5 8" id="KW-0560">Oxidoreductase</keyword>
<gene>
    <name evidence="10" type="ORF">K461DRAFT_228726</name>
</gene>
<keyword evidence="11" id="KW-1185">Reference proteome</keyword>
<name>A0A9P4IYK3_9PEZI</name>
<dbReference type="GO" id="GO:0051213">
    <property type="term" value="F:dioxygenase activity"/>
    <property type="evidence" value="ECO:0007669"/>
    <property type="project" value="UniProtKB-KW"/>
</dbReference>
<proteinExistence type="inferred from homology"/>
<evidence type="ECO:0000256" key="4">
    <source>
        <dbReference type="ARBA" id="ARBA00022964"/>
    </source>
</evidence>
<dbReference type="PANTHER" id="PTHR46030:SF1">
    <property type="entry name" value="ALPHA-KETOGLUTARATE-DEPENDENT DIOXYGENASE ALKB HOMOLOG 6"/>
    <property type="match status" value="1"/>
</dbReference>
<sequence length="253" mass="27904">MDNEKQERIPIAFGGDLSPDTLATHRISSLPPSMYYIPSFLTSDEESHILSSLPSNRWTHLSRRRLQAHPSPLTASGTLLRSPLPPYLSQPILSRFSELGIFTSSPHKTANHCLVNEYEAGQGIMGHEDGPSYWPCTATVSLGGSVVLDIWTKPEGLDSEPQPEKRWRIFQEPRSLLITTDEVYGGTLHGIGEVSVDQDLSPETVANWDLLENTAALENSGGQNVRTTRTSLTYRDVVKVSDAGRKILGLGRK</sequence>
<dbReference type="OrthoDB" id="412814at2759"/>
<keyword evidence="3 8" id="KW-0479">Metal-binding</keyword>
<dbReference type="SUPFAM" id="SSF51197">
    <property type="entry name" value="Clavaminate synthase-like"/>
    <property type="match status" value="1"/>
</dbReference>
<dbReference type="InterPro" id="IPR037151">
    <property type="entry name" value="AlkB-like_sf"/>
</dbReference>
<dbReference type="PROSITE" id="PS51471">
    <property type="entry name" value="FE2OG_OXY"/>
    <property type="match status" value="1"/>
</dbReference>
<keyword evidence="4" id="KW-0223">Dioxygenase</keyword>
<dbReference type="GO" id="GO:0046872">
    <property type="term" value="F:metal ion binding"/>
    <property type="evidence" value="ECO:0007669"/>
    <property type="project" value="UniProtKB-KW"/>
</dbReference>
<dbReference type="GO" id="GO:0005634">
    <property type="term" value="C:nucleus"/>
    <property type="evidence" value="ECO:0007669"/>
    <property type="project" value="UniProtKB-SubCell"/>
</dbReference>
<feature type="domain" description="Fe2OG dioxygenase" evidence="9">
    <location>
        <begin position="109"/>
        <end position="238"/>
    </location>
</feature>
<dbReference type="InterPro" id="IPR032862">
    <property type="entry name" value="ALKBH6"/>
</dbReference>
<evidence type="ECO:0000259" key="9">
    <source>
        <dbReference type="PROSITE" id="PS51471"/>
    </source>
</evidence>
<dbReference type="InterPro" id="IPR005123">
    <property type="entry name" value="Oxoglu/Fe-dep_dioxygenase_dom"/>
</dbReference>
<evidence type="ECO:0000256" key="6">
    <source>
        <dbReference type="ARBA" id="ARBA00023004"/>
    </source>
</evidence>
<evidence type="ECO:0000256" key="2">
    <source>
        <dbReference type="ARBA" id="ARBA00007879"/>
    </source>
</evidence>
<keyword evidence="7" id="KW-0539">Nucleus</keyword>
<organism evidence="10 11">
    <name type="scientific">Myriangium duriaei CBS 260.36</name>
    <dbReference type="NCBI Taxonomy" id="1168546"/>
    <lineage>
        <taxon>Eukaryota</taxon>
        <taxon>Fungi</taxon>
        <taxon>Dikarya</taxon>
        <taxon>Ascomycota</taxon>
        <taxon>Pezizomycotina</taxon>
        <taxon>Dothideomycetes</taxon>
        <taxon>Dothideomycetidae</taxon>
        <taxon>Myriangiales</taxon>
        <taxon>Myriangiaceae</taxon>
        <taxon>Myriangium</taxon>
    </lineage>
</organism>
<evidence type="ECO:0000256" key="8">
    <source>
        <dbReference type="RuleBase" id="RU003682"/>
    </source>
</evidence>
<dbReference type="AlphaFoldDB" id="A0A9P4IYK3"/>
<keyword evidence="6 8" id="KW-0408">Iron</keyword>
<protein>
    <recommendedName>
        <fullName evidence="9">Fe2OG dioxygenase domain-containing protein</fullName>
    </recommendedName>
</protein>